<keyword evidence="2" id="KW-1185">Reference proteome</keyword>
<dbReference type="OrthoDB" id="10469914at2759"/>
<evidence type="ECO:0000313" key="2">
    <source>
        <dbReference type="Proteomes" id="UP000664203"/>
    </source>
</evidence>
<organism evidence="1 2">
    <name type="scientific">Alectoria fallacina</name>
    <dbReference type="NCBI Taxonomy" id="1903189"/>
    <lineage>
        <taxon>Eukaryota</taxon>
        <taxon>Fungi</taxon>
        <taxon>Dikarya</taxon>
        <taxon>Ascomycota</taxon>
        <taxon>Pezizomycotina</taxon>
        <taxon>Lecanoromycetes</taxon>
        <taxon>OSLEUM clade</taxon>
        <taxon>Lecanoromycetidae</taxon>
        <taxon>Lecanorales</taxon>
        <taxon>Lecanorineae</taxon>
        <taxon>Parmeliaceae</taxon>
        <taxon>Alectoria</taxon>
    </lineage>
</organism>
<proteinExistence type="predicted"/>
<gene>
    <name evidence="1" type="ORF">ALECFALPRED_010370</name>
</gene>
<protein>
    <submittedName>
        <fullName evidence="1">Uncharacterized protein</fullName>
    </submittedName>
</protein>
<dbReference type="EMBL" id="CAJPDR010000086">
    <property type="protein sequence ID" value="CAF9915893.1"/>
    <property type="molecule type" value="Genomic_DNA"/>
</dbReference>
<accession>A0A8H3IET7</accession>
<name>A0A8H3IET7_9LECA</name>
<dbReference type="AlphaFoldDB" id="A0A8H3IET7"/>
<sequence length="108" mass="12000">MCPSNCIPYLASRAQANPNASVTCSLGFTNEILKSDEVCPACTTKVLNLTERAQGRRAARREERLVDKMDDDVAGNQQAMESWSAKQQVLQERVDVFVFTLETGMVDE</sequence>
<reference evidence="1" key="1">
    <citation type="submission" date="2021-03" db="EMBL/GenBank/DDBJ databases">
        <authorList>
            <person name="Tagirdzhanova G."/>
        </authorList>
    </citation>
    <scope>NUCLEOTIDE SEQUENCE</scope>
</reference>
<comment type="caution">
    <text evidence="1">The sequence shown here is derived from an EMBL/GenBank/DDBJ whole genome shotgun (WGS) entry which is preliminary data.</text>
</comment>
<dbReference type="Proteomes" id="UP000664203">
    <property type="component" value="Unassembled WGS sequence"/>
</dbReference>
<evidence type="ECO:0000313" key="1">
    <source>
        <dbReference type="EMBL" id="CAF9915893.1"/>
    </source>
</evidence>